<protein>
    <submittedName>
        <fullName evidence="3">Uncharacterized protein</fullName>
    </submittedName>
</protein>
<feature type="region of interest" description="Disordered" evidence="1">
    <location>
        <begin position="203"/>
        <end position="243"/>
    </location>
</feature>
<dbReference type="Proteomes" id="UP001497382">
    <property type="component" value="Unassembled WGS sequence"/>
</dbReference>
<organism evidence="3 4">
    <name type="scientific">Larinioides sclopetarius</name>
    <dbReference type="NCBI Taxonomy" id="280406"/>
    <lineage>
        <taxon>Eukaryota</taxon>
        <taxon>Metazoa</taxon>
        <taxon>Ecdysozoa</taxon>
        <taxon>Arthropoda</taxon>
        <taxon>Chelicerata</taxon>
        <taxon>Arachnida</taxon>
        <taxon>Araneae</taxon>
        <taxon>Araneomorphae</taxon>
        <taxon>Entelegynae</taxon>
        <taxon>Araneoidea</taxon>
        <taxon>Araneidae</taxon>
        <taxon>Larinioides</taxon>
    </lineage>
</organism>
<keyword evidence="2" id="KW-1133">Transmembrane helix</keyword>
<accession>A0AAV2BTM7</accession>
<evidence type="ECO:0000313" key="4">
    <source>
        <dbReference type="Proteomes" id="UP001497382"/>
    </source>
</evidence>
<feature type="compositionally biased region" description="Polar residues" evidence="1">
    <location>
        <begin position="227"/>
        <end position="238"/>
    </location>
</feature>
<reference evidence="3 4" key="1">
    <citation type="submission" date="2024-04" db="EMBL/GenBank/DDBJ databases">
        <authorList>
            <person name="Rising A."/>
            <person name="Reimegard J."/>
            <person name="Sonavane S."/>
            <person name="Akerstrom W."/>
            <person name="Nylinder S."/>
            <person name="Hedman E."/>
            <person name="Kallberg Y."/>
        </authorList>
    </citation>
    <scope>NUCLEOTIDE SEQUENCE [LARGE SCALE GENOMIC DNA]</scope>
</reference>
<feature type="compositionally biased region" description="Basic and acidic residues" evidence="1">
    <location>
        <begin position="212"/>
        <end position="226"/>
    </location>
</feature>
<sequence>MYSTAKYKKIIKYLLLSFICSDYVFSAINATALRQGDGGDEGTYDENRNTTLLDFLHLNTTKRYPREDMTIPTIYPEKYIRNTLTGKIFAYICVASILIILAMILISLICYYKPFKKVMICSADSQSLSSISLDGFPRLHLSYEQSDFSPEVQRPPVGKYRSPDPRRVLCVESERTDLFSELYNNLGLPVTVEVAMFCINSASSNSSNGSRETNDAVTDRPDESGRQNDLNNPPSQNFLLPIQTAKPLVKNMEV</sequence>
<evidence type="ECO:0000256" key="1">
    <source>
        <dbReference type="SAM" id="MobiDB-lite"/>
    </source>
</evidence>
<comment type="caution">
    <text evidence="3">The sequence shown here is derived from an EMBL/GenBank/DDBJ whole genome shotgun (WGS) entry which is preliminary data.</text>
</comment>
<feature type="transmembrane region" description="Helical" evidence="2">
    <location>
        <begin position="88"/>
        <end position="112"/>
    </location>
</feature>
<keyword evidence="2" id="KW-0472">Membrane</keyword>
<dbReference type="AlphaFoldDB" id="A0AAV2BTM7"/>
<dbReference type="EMBL" id="CAXIEN010000492">
    <property type="protein sequence ID" value="CAL1299270.1"/>
    <property type="molecule type" value="Genomic_DNA"/>
</dbReference>
<proteinExistence type="predicted"/>
<evidence type="ECO:0000313" key="3">
    <source>
        <dbReference type="EMBL" id="CAL1299270.1"/>
    </source>
</evidence>
<evidence type="ECO:0000256" key="2">
    <source>
        <dbReference type="SAM" id="Phobius"/>
    </source>
</evidence>
<name>A0AAV2BTM7_9ARAC</name>
<keyword evidence="2" id="KW-0812">Transmembrane</keyword>
<gene>
    <name evidence="3" type="ORF">LARSCL_LOCUS21256</name>
</gene>
<keyword evidence="4" id="KW-1185">Reference proteome</keyword>